<accession>A0A9D4GSH5</accession>
<dbReference type="AlphaFoldDB" id="A0A9D4GSH5"/>
<proteinExistence type="predicted"/>
<dbReference type="Proteomes" id="UP000828390">
    <property type="component" value="Unassembled WGS sequence"/>
</dbReference>
<reference evidence="2" key="2">
    <citation type="submission" date="2020-11" db="EMBL/GenBank/DDBJ databases">
        <authorList>
            <person name="McCartney M.A."/>
            <person name="Auch B."/>
            <person name="Kono T."/>
            <person name="Mallez S."/>
            <person name="Becker A."/>
            <person name="Gohl D.M."/>
            <person name="Silverstein K.A.T."/>
            <person name="Koren S."/>
            <person name="Bechman K.B."/>
            <person name="Herman A."/>
            <person name="Abrahante J.E."/>
            <person name="Garbe J."/>
        </authorList>
    </citation>
    <scope>NUCLEOTIDE SEQUENCE</scope>
    <source>
        <strain evidence="2">Duluth1</strain>
        <tissue evidence="2">Whole animal</tissue>
    </source>
</reference>
<keyword evidence="3" id="KW-1185">Reference proteome</keyword>
<gene>
    <name evidence="2" type="ORF">DPMN_123902</name>
</gene>
<evidence type="ECO:0000313" key="2">
    <source>
        <dbReference type="EMBL" id="KAH3822132.1"/>
    </source>
</evidence>
<evidence type="ECO:0000313" key="3">
    <source>
        <dbReference type="Proteomes" id="UP000828390"/>
    </source>
</evidence>
<evidence type="ECO:0000256" key="1">
    <source>
        <dbReference type="SAM" id="MobiDB-lite"/>
    </source>
</evidence>
<organism evidence="2 3">
    <name type="scientific">Dreissena polymorpha</name>
    <name type="common">Zebra mussel</name>
    <name type="synonym">Mytilus polymorpha</name>
    <dbReference type="NCBI Taxonomy" id="45954"/>
    <lineage>
        <taxon>Eukaryota</taxon>
        <taxon>Metazoa</taxon>
        <taxon>Spiralia</taxon>
        <taxon>Lophotrochozoa</taxon>
        <taxon>Mollusca</taxon>
        <taxon>Bivalvia</taxon>
        <taxon>Autobranchia</taxon>
        <taxon>Heteroconchia</taxon>
        <taxon>Euheterodonta</taxon>
        <taxon>Imparidentia</taxon>
        <taxon>Neoheterodontei</taxon>
        <taxon>Myida</taxon>
        <taxon>Dreissenoidea</taxon>
        <taxon>Dreissenidae</taxon>
        <taxon>Dreissena</taxon>
    </lineage>
</organism>
<feature type="compositionally biased region" description="Polar residues" evidence="1">
    <location>
        <begin position="59"/>
        <end position="70"/>
    </location>
</feature>
<sequence length="96" mass="10900">MPARHTSLTTCSHISTDPCPREIRASRHAAISVLINARERYEPHDMQPYQYVSMPARHTSPTTCSQTSTDPCPRDIRASRHATIPVLIITRERYGE</sequence>
<comment type="caution">
    <text evidence="2">The sequence shown here is derived from an EMBL/GenBank/DDBJ whole genome shotgun (WGS) entry which is preliminary data.</text>
</comment>
<protein>
    <submittedName>
        <fullName evidence="2">Uncharacterized protein</fullName>
    </submittedName>
</protein>
<name>A0A9D4GSH5_DREPO</name>
<reference evidence="2" key="1">
    <citation type="journal article" date="2019" name="bioRxiv">
        <title>The Genome of the Zebra Mussel, Dreissena polymorpha: A Resource for Invasive Species Research.</title>
        <authorList>
            <person name="McCartney M.A."/>
            <person name="Auch B."/>
            <person name="Kono T."/>
            <person name="Mallez S."/>
            <person name="Zhang Y."/>
            <person name="Obille A."/>
            <person name="Becker A."/>
            <person name="Abrahante J.E."/>
            <person name="Garbe J."/>
            <person name="Badalamenti J.P."/>
            <person name="Herman A."/>
            <person name="Mangelson H."/>
            <person name="Liachko I."/>
            <person name="Sullivan S."/>
            <person name="Sone E.D."/>
            <person name="Koren S."/>
            <person name="Silverstein K.A.T."/>
            <person name="Beckman K.B."/>
            <person name="Gohl D.M."/>
        </authorList>
    </citation>
    <scope>NUCLEOTIDE SEQUENCE</scope>
    <source>
        <strain evidence="2">Duluth1</strain>
        <tissue evidence="2">Whole animal</tissue>
    </source>
</reference>
<dbReference type="EMBL" id="JAIWYP010000005">
    <property type="protein sequence ID" value="KAH3822132.1"/>
    <property type="molecule type" value="Genomic_DNA"/>
</dbReference>
<feature type="region of interest" description="Disordered" evidence="1">
    <location>
        <begin position="56"/>
        <end position="77"/>
    </location>
</feature>